<keyword evidence="2 4" id="KW-0472">Membrane</keyword>
<dbReference type="Pfam" id="PF07676">
    <property type="entry name" value="PD40"/>
    <property type="match status" value="3"/>
</dbReference>
<dbReference type="Gene3D" id="3.30.1330.60">
    <property type="entry name" value="OmpA-like domain"/>
    <property type="match status" value="1"/>
</dbReference>
<proteinExistence type="predicted"/>
<dbReference type="Gene3D" id="2.60.40.1120">
    <property type="entry name" value="Carboxypeptidase-like, regulatory domain"/>
    <property type="match status" value="1"/>
</dbReference>
<dbReference type="Proteomes" id="UP000315971">
    <property type="component" value="Unassembled WGS sequence"/>
</dbReference>
<dbReference type="InterPro" id="IPR036737">
    <property type="entry name" value="OmpA-like_sf"/>
</dbReference>
<evidence type="ECO:0000256" key="3">
    <source>
        <dbReference type="ARBA" id="ARBA00023237"/>
    </source>
</evidence>
<evidence type="ECO:0000256" key="4">
    <source>
        <dbReference type="PROSITE-ProRule" id="PRU00473"/>
    </source>
</evidence>
<evidence type="ECO:0000259" key="6">
    <source>
        <dbReference type="PROSITE" id="PS51123"/>
    </source>
</evidence>
<dbReference type="GO" id="GO:0009279">
    <property type="term" value="C:cell outer membrane"/>
    <property type="evidence" value="ECO:0007669"/>
    <property type="project" value="UniProtKB-SubCell"/>
</dbReference>
<organism evidence="7 8">
    <name type="scientific">Solitalea koreensis</name>
    <dbReference type="NCBI Taxonomy" id="543615"/>
    <lineage>
        <taxon>Bacteria</taxon>
        <taxon>Pseudomonadati</taxon>
        <taxon>Bacteroidota</taxon>
        <taxon>Sphingobacteriia</taxon>
        <taxon>Sphingobacteriales</taxon>
        <taxon>Sphingobacteriaceae</taxon>
        <taxon>Solitalea</taxon>
    </lineage>
</organism>
<dbReference type="AlphaFoldDB" id="A0A521D6B5"/>
<dbReference type="PROSITE" id="PS51123">
    <property type="entry name" value="OMPA_2"/>
    <property type="match status" value="1"/>
</dbReference>
<evidence type="ECO:0000256" key="2">
    <source>
        <dbReference type="ARBA" id="ARBA00023136"/>
    </source>
</evidence>
<gene>
    <name evidence="7" type="ORF">SAMN06265350_1063</name>
</gene>
<dbReference type="EMBL" id="FXSZ01000006">
    <property type="protein sequence ID" value="SMO67256.1"/>
    <property type="molecule type" value="Genomic_DNA"/>
</dbReference>
<dbReference type="PRINTS" id="PR01021">
    <property type="entry name" value="OMPADOMAIN"/>
</dbReference>
<reference evidence="7 8" key="1">
    <citation type="submission" date="2017-05" db="EMBL/GenBank/DDBJ databases">
        <authorList>
            <person name="Varghese N."/>
            <person name="Submissions S."/>
        </authorList>
    </citation>
    <scope>NUCLEOTIDE SEQUENCE [LARGE SCALE GENOMIC DNA]</scope>
    <source>
        <strain evidence="7 8">DSM 21342</strain>
    </source>
</reference>
<feature type="domain" description="OmpA-like" evidence="6">
    <location>
        <begin position="541"/>
        <end position="661"/>
    </location>
</feature>
<dbReference type="InterPro" id="IPR011042">
    <property type="entry name" value="6-blade_b-propeller_TolB-like"/>
</dbReference>
<dbReference type="InterPro" id="IPR006665">
    <property type="entry name" value="OmpA-like"/>
</dbReference>
<dbReference type="InterPro" id="IPR011990">
    <property type="entry name" value="TPR-like_helical_dom_sf"/>
</dbReference>
<dbReference type="SUPFAM" id="SSF103088">
    <property type="entry name" value="OmpA-like"/>
    <property type="match status" value="1"/>
</dbReference>
<dbReference type="SUPFAM" id="SSF82171">
    <property type="entry name" value="DPP6 N-terminal domain-like"/>
    <property type="match status" value="1"/>
</dbReference>
<accession>A0A521D6B5</accession>
<dbReference type="CDD" id="cd07185">
    <property type="entry name" value="OmpA_C-like"/>
    <property type="match status" value="1"/>
</dbReference>
<keyword evidence="5" id="KW-0732">Signal</keyword>
<dbReference type="Pfam" id="PF13620">
    <property type="entry name" value="CarboxypepD_reg"/>
    <property type="match status" value="1"/>
</dbReference>
<dbReference type="InterPro" id="IPR006664">
    <property type="entry name" value="OMP_bac"/>
</dbReference>
<name>A0A521D6B5_9SPHI</name>
<protein>
    <submittedName>
        <fullName evidence="7">WD40-like Beta Propeller Repeat</fullName>
    </submittedName>
</protein>
<evidence type="ECO:0000256" key="5">
    <source>
        <dbReference type="SAM" id="SignalP"/>
    </source>
</evidence>
<comment type="subcellular location">
    <subcellularLocation>
        <location evidence="1">Cell outer membrane</location>
    </subcellularLocation>
</comment>
<dbReference type="SUPFAM" id="SSF49478">
    <property type="entry name" value="Cna protein B-type domain"/>
    <property type="match status" value="1"/>
</dbReference>
<evidence type="ECO:0000313" key="8">
    <source>
        <dbReference type="Proteomes" id="UP000315971"/>
    </source>
</evidence>
<keyword evidence="3" id="KW-0998">Cell outer membrane</keyword>
<dbReference type="RefSeq" id="WP_142603887.1">
    <property type="nucleotide sequence ID" value="NZ_FXSZ01000006.1"/>
</dbReference>
<dbReference type="PANTHER" id="PTHR30329">
    <property type="entry name" value="STATOR ELEMENT OF FLAGELLAR MOTOR COMPLEX"/>
    <property type="match status" value="1"/>
</dbReference>
<dbReference type="Pfam" id="PF00691">
    <property type="entry name" value="OmpA"/>
    <property type="match status" value="1"/>
</dbReference>
<dbReference type="Gene3D" id="1.25.40.10">
    <property type="entry name" value="Tetratricopeptide repeat domain"/>
    <property type="match status" value="1"/>
</dbReference>
<dbReference type="PANTHER" id="PTHR30329:SF21">
    <property type="entry name" value="LIPOPROTEIN YIAD-RELATED"/>
    <property type="match status" value="1"/>
</dbReference>
<dbReference type="SUPFAM" id="SSF48452">
    <property type="entry name" value="TPR-like"/>
    <property type="match status" value="1"/>
</dbReference>
<dbReference type="OrthoDB" id="9809364at2"/>
<feature type="chain" id="PRO_5022138049" evidence="5">
    <location>
        <begin position="23"/>
        <end position="661"/>
    </location>
</feature>
<dbReference type="InterPro" id="IPR011659">
    <property type="entry name" value="WD40"/>
</dbReference>
<dbReference type="InterPro" id="IPR050330">
    <property type="entry name" value="Bact_OuterMem_StrucFunc"/>
</dbReference>
<keyword evidence="8" id="KW-1185">Reference proteome</keyword>
<evidence type="ECO:0000256" key="1">
    <source>
        <dbReference type="ARBA" id="ARBA00004442"/>
    </source>
</evidence>
<sequence length="661" mass="74603">MKKIVFTSILLAVFMSTVYGQAELREANRQAEMYNFSDALNLYKAAWEKRETLASAKGLANCYRQLNDYKFMESWYAKVVQMEGHDAMDLFFYAEALRNNSKYAEAKLYYGKYAVMAADKQLTNTAKLIASCDSAQIWMSKPVKYSFHLDTTLNSGQGDFAAVAYQNGVVFSSDRITEQGLRKDRRFLVFNANNNLHKAVYGWTGNSYLKLYYAEMKDGVAKSPILFASNLSGDFHNGPATFSPNGDEIYFTRTRGITNAKEYTDDRSQQKNYTIKLEIYSAVFDQESRSWSAPKPFEFNSPIQYSVGDPCFSPDGKRLYFASDMPGGFGGTDLYFCERKDDGSWSNPLNLGAKINSVGNERSPSFDKKGDFYFASNGRVGMGGLDIYYCKGEKTTWTEPQNMGYPINTPQDDFLITFNNDGKSGFLSSNRFGGRGSDDIYSFVRKELKFILEGTVTNRKSGKKLQNAIVTLYDKTGNTNVKLATDENGFFKFHLAEESDYSLTAEKTNYITGRKDGISTKGKVESAILYAKLDLGIDSIEIDKAIKIENIYYDLDKWNIRADALPELDKLVQAMNDNPTMVIELASHTDSRAGDAYNMTLSKKRAQSAVDYIISKGIDKSRIIAKGYGETRPINKCVNGVPCTEDQYQQNRRTEFTILRY</sequence>
<feature type="signal peptide" evidence="5">
    <location>
        <begin position="1"/>
        <end position="22"/>
    </location>
</feature>
<evidence type="ECO:0000313" key="7">
    <source>
        <dbReference type="EMBL" id="SMO67256.1"/>
    </source>
</evidence>
<dbReference type="Gene3D" id="2.120.10.30">
    <property type="entry name" value="TolB, C-terminal domain"/>
    <property type="match status" value="1"/>
</dbReference>